<dbReference type="Proteomes" id="UP001058120">
    <property type="component" value="Chromosome"/>
</dbReference>
<feature type="signal peptide" evidence="1">
    <location>
        <begin position="1"/>
        <end position="22"/>
    </location>
</feature>
<feature type="domain" description="FlgO" evidence="2">
    <location>
        <begin position="87"/>
        <end position="214"/>
    </location>
</feature>
<evidence type="ECO:0000313" key="3">
    <source>
        <dbReference type="EMBL" id="UWX06292.1"/>
    </source>
</evidence>
<evidence type="ECO:0000256" key="1">
    <source>
        <dbReference type="SAM" id="SignalP"/>
    </source>
</evidence>
<dbReference type="RefSeq" id="WP_334315895.1">
    <property type="nucleotide sequence ID" value="NZ_CP065938.1"/>
</dbReference>
<keyword evidence="1" id="KW-0732">Signal</keyword>
<dbReference type="InterPro" id="IPR041215">
    <property type="entry name" value="FlgO_dom"/>
</dbReference>
<proteinExistence type="predicted"/>
<gene>
    <name evidence="3" type="ORF">JBF11_02975</name>
</gene>
<reference evidence="3" key="1">
    <citation type="submission" date="2020-12" db="EMBL/GenBank/DDBJ databases">
        <title>Taurinivorans muris gen. nov., sp. nov., fundamental and realized metabolic niche of a ubiquitous sulfidogenic bacterium in the murine intestine.</title>
        <authorList>
            <person name="Ye H."/>
            <person name="Hanson B.T."/>
            <person name="Loy A."/>
        </authorList>
    </citation>
    <scope>NUCLEOTIDE SEQUENCE</scope>
    <source>
        <strain evidence="3">LT0009</strain>
    </source>
</reference>
<sequence>MIKRLIALSFLALSVYIVPCRAESGSGRTADEPLPVGDYGSYTFGEKEVIMVPNIANSSSVKLGIRKKQRPGEAYLNAHELRLKARELTSQLLEMWYPENIKGMVAYITTLTPQDDMRAETDLGQYLRQAFMYEFNQRGFAVRDFSARDLIINENGNAYGISDGTYKVSVLKNKAALVTGTFYRDEEYIFINVRLIRGSDGMVLRTAQIVMPVTPIVGRMTKVKPKPLPPVLPSTSIKVVPGE</sequence>
<evidence type="ECO:0000313" key="4">
    <source>
        <dbReference type="Proteomes" id="UP001058120"/>
    </source>
</evidence>
<accession>A0ABY5Y3L4</accession>
<name>A0ABY5Y3L4_9BACT</name>
<keyword evidence="4" id="KW-1185">Reference proteome</keyword>
<evidence type="ECO:0000259" key="2">
    <source>
        <dbReference type="Pfam" id="PF17680"/>
    </source>
</evidence>
<protein>
    <recommendedName>
        <fullName evidence="2">FlgO domain-containing protein</fullName>
    </recommendedName>
</protein>
<dbReference type="EMBL" id="CP065938">
    <property type="protein sequence ID" value="UWX06292.1"/>
    <property type="molecule type" value="Genomic_DNA"/>
</dbReference>
<feature type="chain" id="PRO_5045386349" description="FlgO domain-containing protein" evidence="1">
    <location>
        <begin position="23"/>
        <end position="243"/>
    </location>
</feature>
<organism evidence="3 4">
    <name type="scientific">Taurinivorans muris</name>
    <dbReference type="NCBI Taxonomy" id="2787751"/>
    <lineage>
        <taxon>Bacteria</taxon>
        <taxon>Pseudomonadati</taxon>
        <taxon>Thermodesulfobacteriota</taxon>
        <taxon>Desulfovibrionia</taxon>
        <taxon>Desulfovibrionales</taxon>
        <taxon>Desulfovibrionaceae</taxon>
        <taxon>Taurinivorans</taxon>
    </lineage>
</organism>
<dbReference type="Pfam" id="PF17680">
    <property type="entry name" value="FlgO"/>
    <property type="match status" value="1"/>
</dbReference>